<protein>
    <submittedName>
        <fullName evidence="4">Zf-HC2 domain-containing protein</fullName>
    </submittedName>
</protein>
<feature type="compositionally biased region" description="Polar residues" evidence="1">
    <location>
        <begin position="154"/>
        <end position="164"/>
    </location>
</feature>
<accession>A0A951U603</accession>
<name>A0A951U603_9CYAN</name>
<keyword evidence="2" id="KW-0812">Transmembrane</keyword>
<comment type="caution">
    <text evidence="4">The sequence shown here is derived from an EMBL/GenBank/DDBJ whole genome shotgun (WGS) entry which is preliminary data.</text>
</comment>
<dbReference type="InterPro" id="IPR027383">
    <property type="entry name" value="Znf_put"/>
</dbReference>
<dbReference type="Pfam" id="PF13490">
    <property type="entry name" value="zf-HC2"/>
    <property type="match status" value="1"/>
</dbReference>
<evidence type="ECO:0000313" key="5">
    <source>
        <dbReference type="Proteomes" id="UP000707356"/>
    </source>
</evidence>
<sequence>MTHHFDEFGKRGRELGADAAQDLDQGAWQADCQADCQGAEPNSDCCSLIQRDQFELLSAYLDGEVTAAERRQVESWLATDPQTQRLYSRLQSLRQGLQTLPIAQPSQNIDQLVDRVTARVERQPRRLAWGGLAAAGLLIGVLFNAMPPEPYSPSVAQRSGSQRATTEEVPSDGLMIALNQPPIAIPRTTQKPGALR</sequence>
<keyword evidence="2" id="KW-0472">Membrane</keyword>
<organism evidence="4 5">
    <name type="scientific">Pegethrix bostrychoides GSE-TBD4-15B</name>
    <dbReference type="NCBI Taxonomy" id="2839662"/>
    <lineage>
        <taxon>Bacteria</taxon>
        <taxon>Bacillati</taxon>
        <taxon>Cyanobacteriota</taxon>
        <taxon>Cyanophyceae</taxon>
        <taxon>Oculatellales</taxon>
        <taxon>Oculatellaceae</taxon>
        <taxon>Pegethrix</taxon>
    </lineage>
</organism>
<proteinExistence type="predicted"/>
<evidence type="ECO:0000313" key="4">
    <source>
        <dbReference type="EMBL" id="MBW4466052.1"/>
    </source>
</evidence>
<dbReference type="AlphaFoldDB" id="A0A951U603"/>
<feature type="region of interest" description="Disordered" evidence="1">
    <location>
        <begin position="152"/>
        <end position="196"/>
    </location>
</feature>
<dbReference type="Gene3D" id="1.10.10.1320">
    <property type="entry name" value="Anti-sigma factor, zinc-finger domain"/>
    <property type="match status" value="1"/>
</dbReference>
<evidence type="ECO:0000259" key="3">
    <source>
        <dbReference type="Pfam" id="PF13490"/>
    </source>
</evidence>
<reference evidence="4" key="1">
    <citation type="submission" date="2021-05" db="EMBL/GenBank/DDBJ databases">
        <authorList>
            <person name="Pietrasiak N."/>
            <person name="Ward R."/>
            <person name="Stajich J.E."/>
            <person name="Kurbessoian T."/>
        </authorList>
    </citation>
    <scope>NUCLEOTIDE SEQUENCE</scope>
    <source>
        <strain evidence="4">GSE-TBD4-15B</strain>
    </source>
</reference>
<feature type="domain" description="Putative zinc-finger" evidence="3">
    <location>
        <begin position="55"/>
        <end position="74"/>
    </location>
</feature>
<evidence type="ECO:0000256" key="1">
    <source>
        <dbReference type="SAM" id="MobiDB-lite"/>
    </source>
</evidence>
<feature type="compositionally biased region" description="Polar residues" evidence="1">
    <location>
        <begin position="187"/>
        <end position="196"/>
    </location>
</feature>
<gene>
    <name evidence="4" type="ORF">KME07_11515</name>
</gene>
<reference evidence="4" key="2">
    <citation type="journal article" date="2022" name="Microbiol. Resour. Announc.">
        <title>Metagenome Sequencing to Explore Phylogenomics of Terrestrial Cyanobacteria.</title>
        <authorList>
            <person name="Ward R.D."/>
            <person name="Stajich J.E."/>
            <person name="Johansen J.R."/>
            <person name="Huntemann M."/>
            <person name="Clum A."/>
            <person name="Foster B."/>
            <person name="Foster B."/>
            <person name="Roux S."/>
            <person name="Palaniappan K."/>
            <person name="Varghese N."/>
            <person name="Mukherjee S."/>
            <person name="Reddy T.B.K."/>
            <person name="Daum C."/>
            <person name="Copeland A."/>
            <person name="Chen I.A."/>
            <person name="Ivanova N.N."/>
            <person name="Kyrpides N.C."/>
            <person name="Shapiro N."/>
            <person name="Eloe-Fadrosh E.A."/>
            <person name="Pietrasiak N."/>
        </authorList>
    </citation>
    <scope>NUCLEOTIDE SEQUENCE</scope>
    <source>
        <strain evidence="4">GSE-TBD4-15B</strain>
    </source>
</reference>
<dbReference type="EMBL" id="JAHHHV010000065">
    <property type="protein sequence ID" value="MBW4466052.1"/>
    <property type="molecule type" value="Genomic_DNA"/>
</dbReference>
<dbReference type="InterPro" id="IPR041916">
    <property type="entry name" value="Anti_sigma_zinc_sf"/>
</dbReference>
<keyword evidence="2" id="KW-1133">Transmembrane helix</keyword>
<feature type="transmembrane region" description="Helical" evidence="2">
    <location>
        <begin position="127"/>
        <end position="146"/>
    </location>
</feature>
<evidence type="ECO:0000256" key="2">
    <source>
        <dbReference type="SAM" id="Phobius"/>
    </source>
</evidence>
<dbReference type="Proteomes" id="UP000707356">
    <property type="component" value="Unassembled WGS sequence"/>
</dbReference>